<name>A0ABV7SA41_9ACTN</name>
<dbReference type="EC" id="2.1.1.-" evidence="2"/>
<dbReference type="Pfam" id="PF08241">
    <property type="entry name" value="Methyltransf_11"/>
    <property type="match status" value="1"/>
</dbReference>
<evidence type="ECO:0000313" key="2">
    <source>
        <dbReference type="EMBL" id="MFC3573658.1"/>
    </source>
</evidence>
<feature type="domain" description="Methyltransferase type 11" evidence="1">
    <location>
        <begin position="80"/>
        <end position="163"/>
    </location>
</feature>
<dbReference type="GO" id="GO:0008168">
    <property type="term" value="F:methyltransferase activity"/>
    <property type="evidence" value="ECO:0007669"/>
    <property type="project" value="UniProtKB-KW"/>
</dbReference>
<evidence type="ECO:0000313" key="3">
    <source>
        <dbReference type="Proteomes" id="UP001595701"/>
    </source>
</evidence>
<gene>
    <name evidence="2" type="ORF">ACFOZ0_10330</name>
</gene>
<reference evidence="3" key="1">
    <citation type="journal article" date="2019" name="Int. J. Syst. Evol. Microbiol.">
        <title>The Global Catalogue of Microorganisms (GCM) 10K type strain sequencing project: providing services to taxonomists for standard genome sequencing and annotation.</title>
        <authorList>
            <consortium name="The Broad Institute Genomics Platform"/>
            <consortium name="The Broad Institute Genome Sequencing Center for Infectious Disease"/>
            <person name="Wu L."/>
            <person name="Ma J."/>
        </authorList>
    </citation>
    <scope>NUCLEOTIDE SEQUENCE [LARGE SCALE GENOMIC DNA]</scope>
    <source>
        <strain evidence="3">CGMCC 4.7035</strain>
    </source>
</reference>
<proteinExistence type="predicted"/>
<dbReference type="GO" id="GO:0032259">
    <property type="term" value="P:methylation"/>
    <property type="evidence" value="ECO:0007669"/>
    <property type="project" value="UniProtKB-KW"/>
</dbReference>
<dbReference type="InterPro" id="IPR013216">
    <property type="entry name" value="Methyltransf_11"/>
</dbReference>
<sequence>MALSIPLVWGVMMAGMQSSIEAQRLAMDANVLDRGDWGFHATHDPLTRFLRDRRLLFGLSKLRQRGVLDPANQSALVVCAGVGGEGILLRRYGFQDVTISDLSGEALNMSRQLDPTLKTAQANAENMVEIPDASYDLVVVQDGLHHLPRPVLGFTEMLRVARRAVIVIEPAESLVGTLIGTEWEEHGEAVNYVFRWSGSTLKQATLSYLLRSGATVLPYRLWDHNVAVSKMAKRFPKHWRLPVAKGIYRVLTPVNGLGNMMVGVVILGNAIGGPRKNSDG</sequence>
<keyword evidence="2" id="KW-0808">Transferase</keyword>
<dbReference type="InterPro" id="IPR029063">
    <property type="entry name" value="SAM-dependent_MTases_sf"/>
</dbReference>
<evidence type="ECO:0000259" key="1">
    <source>
        <dbReference type="Pfam" id="PF08241"/>
    </source>
</evidence>
<dbReference type="Proteomes" id="UP001595701">
    <property type="component" value="Unassembled WGS sequence"/>
</dbReference>
<dbReference type="CDD" id="cd02440">
    <property type="entry name" value="AdoMet_MTases"/>
    <property type="match status" value="1"/>
</dbReference>
<dbReference type="Gene3D" id="3.40.50.150">
    <property type="entry name" value="Vaccinia Virus protein VP39"/>
    <property type="match status" value="1"/>
</dbReference>
<accession>A0ABV7SA41</accession>
<keyword evidence="3" id="KW-1185">Reference proteome</keyword>
<keyword evidence="2" id="KW-0489">Methyltransferase</keyword>
<dbReference type="EMBL" id="JBHRWR010000008">
    <property type="protein sequence ID" value="MFC3573658.1"/>
    <property type="molecule type" value="Genomic_DNA"/>
</dbReference>
<organism evidence="2 3">
    <name type="scientific">Streptomyces yaanensis</name>
    <dbReference type="NCBI Taxonomy" id="1142239"/>
    <lineage>
        <taxon>Bacteria</taxon>
        <taxon>Bacillati</taxon>
        <taxon>Actinomycetota</taxon>
        <taxon>Actinomycetes</taxon>
        <taxon>Kitasatosporales</taxon>
        <taxon>Streptomycetaceae</taxon>
        <taxon>Streptomyces</taxon>
    </lineage>
</organism>
<dbReference type="SUPFAM" id="SSF53335">
    <property type="entry name" value="S-adenosyl-L-methionine-dependent methyltransferases"/>
    <property type="match status" value="1"/>
</dbReference>
<protein>
    <submittedName>
        <fullName evidence="2">Class I SAM-dependent methyltransferase</fullName>
        <ecNumber evidence="2">2.1.1.-</ecNumber>
    </submittedName>
</protein>
<comment type="caution">
    <text evidence="2">The sequence shown here is derived from an EMBL/GenBank/DDBJ whole genome shotgun (WGS) entry which is preliminary data.</text>
</comment>
<dbReference type="RefSeq" id="WP_310763121.1">
    <property type="nucleotide sequence ID" value="NZ_JBHRWR010000008.1"/>
</dbReference>